<dbReference type="Proteomes" id="UP000313359">
    <property type="component" value="Unassembled WGS sequence"/>
</dbReference>
<evidence type="ECO:0000313" key="2">
    <source>
        <dbReference type="Proteomes" id="UP000313359"/>
    </source>
</evidence>
<gene>
    <name evidence="1" type="ORF">L227DRAFT_654302</name>
</gene>
<evidence type="ECO:0000313" key="1">
    <source>
        <dbReference type="EMBL" id="RPD59316.1"/>
    </source>
</evidence>
<dbReference type="AlphaFoldDB" id="A0A5C2SD74"/>
<proteinExistence type="predicted"/>
<keyword evidence="2" id="KW-1185">Reference proteome</keyword>
<sequence length="588" mass="65916">MPCAYIEETQVSLLSSEDRTNLAFVSPSKIQEWTLAKIEDYTNRIEALKAVHNSAAAINRKLPRDVLLEVFSQLKPDRRSAGWYDVLHVCRLWRLLLFRCPAFWTDVLRAPRDLVGVTERSMARLTHFLDLARTRPLELSVIGLPQSAARALSSHARHIVVLEVEGNQRDLALLNSLIDAGLPLLKRLSVAHRCDTRNTRALPPIQLGYDKLPCLRSLKMPSQSSYIMSHTFARLSHIELYGCRCRSCQASSVTYSHMRYTLGRCSALETLELTDLCLKDLPSCGGYDTVRLPSLRRLDVWDDPGLMPALLADLSLPKTCFVSLNRAATTFESMLPEPEDCPQFYPVKFADKVVVEFDAEEYATLRTYAKDSQLLHMESPGPFRSEGPMPSFSGCESSFFQLVLQVADIFAPPNDVTALTLRTAPPLGDTIGTHSVALRKLLGAFPRLFCLDTTAYDGKTDLLSTLGEVLDIGLYHCPFLLELRVRWRYQIINPNRDSHWLSPKVPYVPRRTGPQALGDFCDAIASIIKRRAGRAGPLCTLSVTIVPGDDDELPWTELAKRAEARLQEELGFTKLVHRIDVSYATDAS</sequence>
<dbReference type="InterPro" id="IPR032675">
    <property type="entry name" value="LRR_dom_sf"/>
</dbReference>
<dbReference type="OrthoDB" id="2748248at2759"/>
<dbReference type="Gene3D" id="3.80.10.10">
    <property type="entry name" value="Ribonuclease Inhibitor"/>
    <property type="match status" value="1"/>
</dbReference>
<dbReference type="SUPFAM" id="SSF52058">
    <property type="entry name" value="L domain-like"/>
    <property type="match status" value="1"/>
</dbReference>
<name>A0A5C2SD74_9APHY</name>
<protein>
    <submittedName>
        <fullName evidence="1">Uncharacterized protein</fullName>
    </submittedName>
</protein>
<accession>A0A5C2SD74</accession>
<organism evidence="1 2">
    <name type="scientific">Lentinus tigrinus ALCF2SS1-6</name>
    <dbReference type="NCBI Taxonomy" id="1328759"/>
    <lineage>
        <taxon>Eukaryota</taxon>
        <taxon>Fungi</taxon>
        <taxon>Dikarya</taxon>
        <taxon>Basidiomycota</taxon>
        <taxon>Agaricomycotina</taxon>
        <taxon>Agaricomycetes</taxon>
        <taxon>Polyporales</taxon>
        <taxon>Polyporaceae</taxon>
        <taxon>Lentinus</taxon>
    </lineage>
</organism>
<dbReference type="EMBL" id="ML122271">
    <property type="protein sequence ID" value="RPD59316.1"/>
    <property type="molecule type" value="Genomic_DNA"/>
</dbReference>
<reference evidence="1" key="1">
    <citation type="journal article" date="2018" name="Genome Biol. Evol.">
        <title>Genomics and development of Lentinus tigrinus, a white-rot wood-decaying mushroom with dimorphic fruiting bodies.</title>
        <authorList>
            <person name="Wu B."/>
            <person name="Xu Z."/>
            <person name="Knudson A."/>
            <person name="Carlson A."/>
            <person name="Chen N."/>
            <person name="Kovaka S."/>
            <person name="LaButti K."/>
            <person name="Lipzen A."/>
            <person name="Pennachio C."/>
            <person name="Riley R."/>
            <person name="Schakwitz W."/>
            <person name="Umezawa K."/>
            <person name="Ohm R.A."/>
            <person name="Grigoriev I.V."/>
            <person name="Nagy L.G."/>
            <person name="Gibbons J."/>
            <person name="Hibbett D."/>
        </authorList>
    </citation>
    <scope>NUCLEOTIDE SEQUENCE [LARGE SCALE GENOMIC DNA]</scope>
    <source>
        <strain evidence="1">ALCF2SS1-6</strain>
    </source>
</reference>